<evidence type="ECO:0000313" key="1">
    <source>
        <dbReference type="EMBL" id="CUR30697.1"/>
    </source>
</evidence>
<keyword evidence="2" id="KW-1185">Reference proteome</keyword>
<dbReference type="AlphaFoldDB" id="A0A1J1LGJ4"/>
<reference evidence="2" key="1">
    <citation type="submission" date="2015-10" db="EMBL/GenBank/DDBJ databases">
        <authorList>
            <person name="Regsiter A."/>
            <person name="william w."/>
        </authorList>
    </citation>
    <scope>NUCLEOTIDE SEQUENCE [LARGE SCALE GENOMIC DNA]</scope>
</reference>
<dbReference type="EMBL" id="CZDF01000132">
    <property type="protein sequence ID" value="CUR30697.1"/>
    <property type="molecule type" value="Genomic_DNA"/>
</dbReference>
<protein>
    <submittedName>
        <fullName evidence="1">Uncharacterized protein</fullName>
    </submittedName>
</protein>
<proteinExistence type="predicted"/>
<accession>A0A1J1LGJ4</accession>
<dbReference type="Proteomes" id="UP000184315">
    <property type="component" value="Unassembled WGS sequence"/>
</dbReference>
<dbReference type="STRING" id="671072.PL9214290287"/>
<organism evidence="1 2">
    <name type="scientific">Planktothrix tepida PCC 9214</name>
    <dbReference type="NCBI Taxonomy" id="671072"/>
    <lineage>
        <taxon>Bacteria</taxon>
        <taxon>Bacillati</taxon>
        <taxon>Cyanobacteriota</taxon>
        <taxon>Cyanophyceae</taxon>
        <taxon>Oscillatoriophycideae</taxon>
        <taxon>Oscillatoriales</taxon>
        <taxon>Microcoleaceae</taxon>
        <taxon>Planktothrix</taxon>
    </lineage>
</organism>
<evidence type="ECO:0000313" key="2">
    <source>
        <dbReference type="Proteomes" id="UP000184315"/>
    </source>
</evidence>
<sequence>MTKGRPDLGIIKCVNNYVCVLISTYTKLFAYPISGFPFVLRASG</sequence>
<name>A0A1J1LGJ4_9CYAN</name>
<gene>
    <name evidence="1" type="ORF">PL9214290287</name>
</gene>